<dbReference type="GO" id="GO:0016298">
    <property type="term" value="F:lipase activity"/>
    <property type="evidence" value="ECO:0007669"/>
    <property type="project" value="InterPro"/>
</dbReference>
<dbReference type="InterPro" id="IPR019363">
    <property type="entry name" value="LDAH"/>
</dbReference>
<name>A0A9P7ELX1_9AGAM</name>
<dbReference type="Gene3D" id="3.40.50.1820">
    <property type="entry name" value="alpha/beta hydrolase"/>
    <property type="match status" value="1"/>
</dbReference>
<dbReference type="PANTHER" id="PTHR13390">
    <property type="entry name" value="LIPASE"/>
    <property type="match status" value="1"/>
</dbReference>
<dbReference type="PANTHER" id="PTHR13390:SF0">
    <property type="entry name" value="LIPID DROPLET-ASSOCIATED HYDROLASE"/>
    <property type="match status" value="1"/>
</dbReference>
<dbReference type="GO" id="GO:0005811">
    <property type="term" value="C:lipid droplet"/>
    <property type="evidence" value="ECO:0007669"/>
    <property type="project" value="UniProtKB-SubCell"/>
</dbReference>
<evidence type="ECO:0000256" key="4">
    <source>
        <dbReference type="ARBA" id="ARBA00022801"/>
    </source>
</evidence>
<dbReference type="Pfam" id="PF10230">
    <property type="entry name" value="LIDHydrolase"/>
    <property type="match status" value="1"/>
</dbReference>
<protein>
    <submittedName>
        <fullName evidence="5">Uncharacterized protein</fullName>
    </submittedName>
</protein>
<gene>
    <name evidence="5" type="ORF">BJ212DRAFT_1315857</name>
</gene>
<organism evidence="5 6">
    <name type="scientific">Suillus subaureus</name>
    <dbReference type="NCBI Taxonomy" id="48587"/>
    <lineage>
        <taxon>Eukaryota</taxon>
        <taxon>Fungi</taxon>
        <taxon>Dikarya</taxon>
        <taxon>Basidiomycota</taxon>
        <taxon>Agaricomycotina</taxon>
        <taxon>Agaricomycetes</taxon>
        <taxon>Agaricomycetidae</taxon>
        <taxon>Boletales</taxon>
        <taxon>Suillineae</taxon>
        <taxon>Suillaceae</taxon>
        <taxon>Suillus</taxon>
    </lineage>
</organism>
<evidence type="ECO:0000313" key="5">
    <source>
        <dbReference type="EMBL" id="KAG1825749.1"/>
    </source>
</evidence>
<dbReference type="InterPro" id="IPR029058">
    <property type="entry name" value="AB_hydrolase_fold"/>
</dbReference>
<evidence type="ECO:0000313" key="6">
    <source>
        <dbReference type="Proteomes" id="UP000807769"/>
    </source>
</evidence>
<comment type="subcellular location">
    <subcellularLocation>
        <location evidence="1">Lipid droplet</location>
    </subcellularLocation>
</comment>
<reference evidence="5" key="1">
    <citation type="journal article" date="2020" name="New Phytol.">
        <title>Comparative genomics reveals dynamic genome evolution in host specialist ectomycorrhizal fungi.</title>
        <authorList>
            <person name="Lofgren L.A."/>
            <person name="Nguyen N.H."/>
            <person name="Vilgalys R."/>
            <person name="Ruytinx J."/>
            <person name="Liao H.L."/>
            <person name="Branco S."/>
            <person name="Kuo A."/>
            <person name="LaButti K."/>
            <person name="Lipzen A."/>
            <person name="Andreopoulos W."/>
            <person name="Pangilinan J."/>
            <person name="Riley R."/>
            <person name="Hundley H."/>
            <person name="Na H."/>
            <person name="Barry K."/>
            <person name="Grigoriev I.V."/>
            <person name="Stajich J.E."/>
            <person name="Kennedy P.G."/>
        </authorList>
    </citation>
    <scope>NUCLEOTIDE SEQUENCE</scope>
    <source>
        <strain evidence="5">MN1</strain>
    </source>
</reference>
<comment type="caution">
    <text evidence="5">The sequence shown here is derived from an EMBL/GenBank/DDBJ whole genome shotgun (WGS) entry which is preliminary data.</text>
</comment>
<proteinExistence type="inferred from homology"/>
<dbReference type="AlphaFoldDB" id="A0A9P7ELX1"/>
<accession>A0A9P7ELX1</accession>
<sequence length="329" mass="36949">MTGPDTRTSLPPFLESLAPDFSVPYINACFPASEGIPPVHVHWWPCKRLGVSPSTVLFFIPGNPGVINFYHPFLTAIHKQDRSGTLAILSHSHIGHDPAIEDLSLASRVSSNHALLFQVQNSLRIFDALSIYFGINTRTVITGHSVGSWVALQVLKLRSVAVSGVFFLFPTITNIACTPNGRLFSRFFQPPFPRIVSQVARALRLMPLTIFCWLFPQYPILQARVLQSFLLSPSSIFAAMTMAHDEMLSIRELDVTTLETYRHQIWFYFAENDDWVDKGREMILQVFGPEPDTVKVVHGHRDIPHAFCISHGEELAAECYEWLVSGGFV</sequence>
<dbReference type="EMBL" id="JABBWG010000002">
    <property type="protein sequence ID" value="KAG1825749.1"/>
    <property type="molecule type" value="Genomic_DNA"/>
</dbReference>
<evidence type="ECO:0000256" key="2">
    <source>
        <dbReference type="ARBA" id="ARBA00008300"/>
    </source>
</evidence>
<keyword evidence="4" id="KW-0378">Hydrolase</keyword>
<evidence type="ECO:0000256" key="1">
    <source>
        <dbReference type="ARBA" id="ARBA00004502"/>
    </source>
</evidence>
<dbReference type="GO" id="GO:0019915">
    <property type="term" value="P:lipid storage"/>
    <property type="evidence" value="ECO:0007669"/>
    <property type="project" value="InterPro"/>
</dbReference>
<dbReference type="GeneID" id="64628190"/>
<dbReference type="Proteomes" id="UP000807769">
    <property type="component" value="Unassembled WGS sequence"/>
</dbReference>
<keyword evidence="3" id="KW-0551">Lipid droplet</keyword>
<dbReference type="SUPFAM" id="SSF53474">
    <property type="entry name" value="alpha/beta-Hydrolases"/>
    <property type="match status" value="1"/>
</dbReference>
<dbReference type="RefSeq" id="XP_041199002.1">
    <property type="nucleotide sequence ID" value="XM_041334173.1"/>
</dbReference>
<keyword evidence="6" id="KW-1185">Reference proteome</keyword>
<dbReference type="OrthoDB" id="448051at2759"/>
<evidence type="ECO:0000256" key="3">
    <source>
        <dbReference type="ARBA" id="ARBA00022677"/>
    </source>
</evidence>
<comment type="similarity">
    <text evidence="2">Belongs to the AB hydrolase superfamily. LDAH family.</text>
</comment>